<evidence type="ECO:0000313" key="3">
    <source>
        <dbReference type="Proteomes" id="UP001257909"/>
    </source>
</evidence>
<organism evidence="2 3">
    <name type="scientific">Rheinheimera soli</name>
    <dbReference type="NCBI Taxonomy" id="443616"/>
    <lineage>
        <taxon>Bacteria</taxon>
        <taxon>Pseudomonadati</taxon>
        <taxon>Pseudomonadota</taxon>
        <taxon>Gammaproteobacteria</taxon>
        <taxon>Chromatiales</taxon>
        <taxon>Chromatiaceae</taxon>
        <taxon>Rheinheimera</taxon>
    </lineage>
</organism>
<dbReference type="Gene3D" id="1.25.40.10">
    <property type="entry name" value="Tetratricopeptide repeat domain"/>
    <property type="match status" value="1"/>
</dbReference>
<protein>
    <submittedName>
        <fullName evidence="2">Uncharacterized protein</fullName>
    </submittedName>
</protein>
<dbReference type="RefSeq" id="WP_310276929.1">
    <property type="nucleotide sequence ID" value="NZ_JAVDWR010000004.1"/>
</dbReference>
<accession>A0ABU1VYS0</accession>
<sequence>MRHIIITLTLISLAGCAAALVPYTSDPKQKIADAYWLFDEQSRALPAEKLIHEAIAIYQENNNKAGLAEGYTAYAIFLRSGAVSRYRDNYEDNGFIDKSVTYQNRFFKSMEYLRKSESIYQLLGEYDDLTNTYLHMAFTSMAADDKINACKYYDKSLEANVTFMSRNPDAKISLAGYKSYKDYIKPLKVEAECSA</sequence>
<dbReference type="EMBL" id="JAVDWR010000004">
    <property type="protein sequence ID" value="MDR7120856.1"/>
    <property type="molecule type" value="Genomic_DNA"/>
</dbReference>
<reference evidence="2 3" key="1">
    <citation type="submission" date="2023-07" db="EMBL/GenBank/DDBJ databases">
        <title>Sorghum-associated microbial communities from plants grown in Nebraska, USA.</title>
        <authorList>
            <person name="Schachtman D."/>
        </authorList>
    </citation>
    <scope>NUCLEOTIDE SEQUENCE [LARGE SCALE GENOMIC DNA]</scope>
    <source>
        <strain evidence="2 3">4138</strain>
    </source>
</reference>
<gene>
    <name evidence="2" type="ORF">J2W69_001794</name>
</gene>
<keyword evidence="1" id="KW-0732">Signal</keyword>
<dbReference type="PROSITE" id="PS51257">
    <property type="entry name" value="PROKAR_LIPOPROTEIN"/>
    <property type="match status" value="1"/>
</dbReference>
<evidence type="ECO:0000313" key="2">
    <source>
        <dbReference type="EMBL" id="MDR7120856.1"/>
    </source>
</evidence>
<keyword evidence="3" id="KW-1185">Reference proteome</keyword>
<feature type="signal peptide" evidence="1">
    <location>
        <begin position="1"/>
        <end position="19"/>
    </location>
</feature>
<feature type="chain" id="PRO_5046235501" evidence="1">
    <location>
        <begin position="20"/>
        <end position="195"/>
    </location>
</feature>
<comment type="caution">
    <text evidence="2">The sequence shown here is derived from an EMBL/GenBank/DDBJ whole genome shotgun (WGS) entry which is preliminary data.</text>
</comment>
<dbReference type="Proteomes" id="UP001257909">
    <property type="component" value="Unassembled WGS sequence"/>
</dbReference>
<name>A0ABU1VYS0_9GAMM</name>
<dbReference type="InterPro" id="IPR011990">
    <property type="entry name" value="TPR-like_helical_dom_sf"/>
</dbReference>
<evidence type="ECO:0000256" key="1">
    <source>
        <dbReference type="SAM" id="SignalP"/>
    </source>
</evidence>
<proteinExistence type="predicted"/>